<keyword evidence="3" id="KW-1185">Reference proteome</keyword>
<name>A0A7G7BGF6_9ACTN</name>
<organism evidence="2 3">
    <name type="scientific">Streptomyces finlayi</name>
    <dbReference type="NCBI Taxonomy" id="67296"/>
    <lineage>
        <taxon>Bacteria</taxon>
        <taxon>Bacillati</taxon>
        <taxon>Actinomycetota</taxon>
        <taxon>Actinomycetes</taxon>
        <taxon>Kitasatosporales</taxon>
        <taxon>Streptomycetaceae</taxon>
        <taxon>Streptomyces</taxon>
    </lineage>
</organism>
<evidence type="ECO:0000313" key="3">
    <source>
        <dbReference type="Proteomes" id="UP000515307"/>
    </source>
</evidence>
<dbReference type="KEGG" id="sfiy:F0344_07195"/>
<gene>
    <name evidence="2" type="ORF">F0344_07195</name>
</gene>
<dbReference type="EMBL" id="CP045702">
    <property type="protein sequence ID" value="QNE74421.1"/>
    <property type="molecule type" value="Genomic_DNA"/>
</dbReference>
<reference evidence="3" key="1">
    <citation type="submission" date="2019-10" db="EMBL/GenBank/DDBJ databases">
        <title>Antimicrobial potential of Antarctic Bacteria.</title>
        <authorList>
            <person name="Benaud N."/>
            <person name="Edwards R.J."/>
            <person name="Ferrari B.C."/>
        </authorList>
    </citation>
    <scope>NUCLEOTIDE SEQUENCE [LARGE SCALE GENOMIC DNA]</scope>
    <source>
        <strain evidence="3">NBSH44</strain>
    </source>
</reference>
<dbReference type="Proteomes" id="UP000515307">
    <property type="component" value="Chromosome"/>
</dbReference>
<evidence type="ECO:0000313" key="2">
    <source>
        <dbReference type="EMBL" id="QNE74421.1"/>
    </source>
</evidence>
<feature type="region of interest" description="Disordered" evidence="1">
    <location>
        <begin position="82"/>
        <end position="104"/>
    </location>
</feature>
<dbReference type="AlphaFoldDB" id="A0A7G7BGF6"/>
<protein>
    <recommendedName>
        <fullName evidence="4">Beta-lactamase-related domain-containing protein</fullName>
    </recommendedName>
</protein>
<accession>A0A7G7BGF6</accession>
<evidence type="ECO:0000256" key="1">
    <source>
        <dbReference type="SAM" id="MobiDB-lite"/>
    </source>
</evidence>
<evidence type="ECO:0008006" key="4">
    <source>
        <dbReference type="Google" id="ProtNLM"/>
    </source>
</evidence>
<dbReference type="RefSeq" id="WP_185297978.1">
    <property type="nucleotide sequence ID" value="NZ_CP045702.1"/>
</dbReference>
<sequence length="130" mass="14121">MPYLYGPGLYASTRGADAAVFHYGHEQGFSVAVHLESGGLRVICLSNKTDVPADHITVAVLQNLRVHPSRDHGQVLAEAAKIRRPTRQAPRAQGESGPHTDIGTFTCDQAPGSLRLTRTTDALHLWRRGT</sequence>
<proteinExistence type="predicted"/>